<sequence length="420" mass="48136">MQKTSQTGEDWSDIITPDILSDISLYVTGSRKNDFEWIEDRGINPDGSGPKHNVGQCTVLDFDGVRHYLTLGKPSNDGRNSYFQSIPAAFRRLINDPHPQKIFHFYALPNAEPTDEPYEEIRTQYHTYIFRLLLTIGWRVNWSSFRGEEPQPISSFHELIQSRDSLERRNNNSTYGYIEQEEDGNTFHLFAKTYGASKYESFLLALAALNIDQSTRIALHSLEEGQLSELPSWCLDHLQEVGEGRFETDALGIGMDENRPLEPIFPPPLRSYRHRQQLRMWSGPEKCVFCEQDNPNMIHAAHLLEVKVLKTRAIEGDDELNLQLIAQAIDGANGLWACHDHHRDFDHNRLSIRLDGAIVVNPDIGQREVARILRSLTTGNLSDIFTLPDVGRRISNYLHERHQIALENGIDIRKWIEAPA</sequence>
<dbReference type="Pfam" id="PF13391">
    <property type="entry name" value="HNH_2"/>
    <property type="match status" value="1"/>
</dbReference>
<dbReference type="REBASE" id="97834">
    <property type="entry name" value="UeuC08ORFAP"/>
</dbReference>
<dbReference type="InterPro" id="IPR003615">
    <property type="entry name" value="HNH_nuc"/>
</dbReference>
<evidence type="ECO:0000313" key="2">
    <source>
        <dbReference type="EMBL" id="AIF16412.1"/>
    </source>
</evidence>
<protein>
    <recommendedName>
        <fullName evidence="1">HNH nuclease domain-containing protein</fullName>
    </recommendedName>
</protein>
<name>A0A075HPR9_9EURY</name>
<feature type="domain" description="HNH nuclease" evidence="1">
    <location>
        <begin position="287"/>
        <end position="352"/>
    </location>
</feature>
<evidence type="ECO:0000259" key="1">
    <source>
        <dbReference type="Pfam" id="PF13391"/>
    </source>
</evidence>
<dbReference type="AlphaFoldDB" id="A0A075HPR9"/>
<organism evidence="2">
    <name type="scientific">uncultured marine group II/III euryarchaeote KM3_74_C08</name>
    <dbReference type="NCBI Taxonomy" id="1456501"/>
    <lineage>
        <taxon>Archaea</taxon>
        <taxon>Methanobacteriati</taxon>
        <taxon>Methanobacteriota</taxon>
        <taxon>environmental samples</taxon>
    </lineage>
</organism>
<accession>A0A075HPR9</accession>
<reference evidence="2" key="1">
    <citation type="journal article" date="2014" name="Genome Biol. Evol.">
        <title>Pangenome evidence for extensive interdomain horizontal transfer affecting lineage core and shell genes in uncultured planktonic thaumarchaeota and euryarchaeota.</title>
        <authorList>
            <person name="Deschamps P."/>
            <person name="Zivanovic Y."/>
            <person name="Moreira D."/>
            <person name="Rodriguez-Valera F."/>
            <person name="Lopez-Garcia P."/>
        </authorList>
    </citation>
    <scope>NUCLEOTIDE SEQUENCE</scope>
</reference>
<dbReference type="EMBL" id="KF901055">
    <property type="protein sequence ID" value="AIF16412.1"/>
    <property type="molecule type" value="Genomic_DNA"/>
</dbReference>
<proteinExistence type="predicted"/>